<comment type="caution">
    <text evidence="1">The sequence shown here is derived from an EMBL/GenBank/DDBJ whole genome shotgun (WGS) entry which is preliminary data.</text>
</comment>
<sequence length="176" mass="20417">MARPKTKKELLDQATTEFHKLGEIINSMTPTQQEANFTYDITGKKEAHWARDKNLRDVLIHVYEWQQLLLHWLKRNMDDGENTPFLPAPYKWNNYADMNVEFWKKHQQTSLNDAKSMLLASHKAVIDVIESLSEEVLFTKAMYPWVGSSNIASYCISATCAHYTWAIKKLKLALKG</sequence>
<evidence type="ECO:0008006" key="3">
    <source>
        <dbReference type="Google" id="ProtNLM"/>
    </source>
</evidence>
<keyword evidence="2" id="KW-1185">Reference proteome</keyword>
<gene>
    <name evidence="1" type="ORF">EDD63_13016</name>
</gene>
<dbReference type="OrthoDB" id="9786621at2"/>
<dbReference type="EMBL" id="SODD01000030">
    <property type="protein sequence ID" value="TDW14823.1"/>
    <property type="molecule type" value="Genomic_DNA"/>
</dbReference>
<dbReference type="InterPro" id="IPR034660">
    <property type="entry name" value="DinB/YfiT-like"/>
</dbReference>
<proteinExistence type="predicted"/>
<dbReference type="AlphaFoldDB" id="A0A4R7ZBD2"/>
<protein>
    <recommendedName>
        <fullName evidence="3">ClbS/DfsB family four-helix bundle protein</fullName>
    </recommendedName>
</protein>
<dbReference type="RefSeq" id="WP_134170305.1">
    <property type="nucleotide sequence ID" value="NZ_SODD01000030.1"/>
</dbReference>
<dbReference type="SUPFAM" id="SSF109854">
    <property type="entry name" value="DinB/YfiT-like putative metalloenzymes"/>
    <property type="match status" value="1"/>
</dbReference>
<dbReference type="PIRSF" id="PIRSF031551">
    <property type="entry name" value="DUF1706"/>
    <property type="match status" value="1"/>
</dbReference>
<dbReference type="PANTHER" id="PTHR40658:SF4">
    <property type="entry name" value="HYPOTHETICAL CYTOSOLIC PROTEIN"/>
    <property type="match status" value="1"/>
</dbReference>
<dbReference type="PANTHER" id="PTHR40658">
    <property type="match status" value="1"/>
</dbReference>
<reference evidence="1 2" key="1">
    <citation type="submission" date="2019-03" db="EMBL/GenBank/DDBJ databases">
        <title>Genomic Encyclopedia of Type Strains, Phase IV (KMG-IV): sequencing the most valuable type-strain genomes for metagenomic binning, comparative biology and taxonomic classification.</title>
        <authorList>
            <person name="Goeker M."/>
        </authorList>
    </citation>
    <scope>NUCLEOTIDE SEQUENCE [LARGE SCALE GENOMIC DNA]</scope>
    <source>
        <strain evidence="1 2">DSM 28867</strain>
    </source>
</reference>
<dbReference type="Proteomes" id="UP000294743">
    <property type="component" value="Unassembled WGS sequence"/>
</dbReference>
<accession>A0A4R7ZBD2</accession>
<dbReference type="InterPro" id="IPR012550">
    <property type="entry name" value="DUF1706"/>
</dbReference>
<evidence type="ECO:0000313" key="1">
    <source>
        <dbReference type="EMBL" id="TDW14823.1"/>
    </source>
</evidence>
<organism evidence="1 2">
    <name type="scientific">Breznakia blatticola</name>
    <dbReference type="NCBI Taxonomy" id="1754012"/>
    <lineage>
        <taxon>Bacteria</taxon>
        <taxon>Bacillati</taxon>
        <taxon>Bacillota</taxon>
        <taxon>Erysipelotrichia</taxon>
        <taxon>Erysipelotrichales</taxon>
        <taxon>Erysipelotrichaceae</taxon>
        <taxon>Breznakia</taxon>
    </lineage>
</organism>
<dbReference type="Gene3D" id="1.20.120.450">
    <property type="entry name" value="dinb family like domain"/>
    <property type="match status" value="1"/>
</dbReference>
<name>A0A4R7ZBD2_9FIRM</name>
<dbReference type="Pfam" id="PF08020">
    <property type="entry name" value="DUF1706"/>
    <property type="match status" value="1"/>
</dbReference>
<evidence type="ECO:0000313" key="2">
    <source>
        <dbReference type="Proteomes" id="UP000294743"/>
    </source>
</evidence>